<accession>A0A835U2V8</accession>
<proteinExistence type="predicted"/>
<evidence type="ECO:0000313" key="1">
    <source>
        <dbReference type="EMBL" id="KAG0446332.1"/>
    </source>
</evidence>
<protein>
    <submittedName>
        <fullName evidence="1">Uncharacterized protein</fullName>
    </submittedName>
</protein>
<reference evidence="1 2" key="1">
    <citation type="journal article" date="2020" name="Nat. Food">
        <title>A phased Vanilla planifolia genome enables genetic improvement of flavour and production.</title>
        <authorList>
            <person name="Hasing T."/>
            <person name="Tang H."/>
            <person name="Brym M."/>
            <person name="Khazi F."/>
            <person name="Huang T."/>
            <person name="Chambers A.H."/>
        </authorList>
    </citation>
    <scope>NUCLEOTIDE SEQUENCE [LARGE SCALE GENOMIC DNA]</scope>
    <source>
        <tissue evidence="1">Leaf</tissue>
    </source>
</reference>
<name>A0A835U2V8_VANPL</name>
<dbReference type="Proteomes" id="UP000636800">
    <property type="component" value="Unassembled WGS sequence"/>
</dbReference>
<keyword evidence="2" id="KW-1185">Reference proteome</keyword>
<gene>
    <name evidence="1" type="ORF">HPP92_028881</name>
</gene>
<dbReference type="AlphaFoldDB" id="A0A835U2V8"/>
<comment type="caution">
    <text evidence="1">The sequence shown here is derived from an EMBL/GenBank/DDBJ whole genome shotgun (WGS) entry which is preliminary data.</text>
</comment>
<evidence type="ECO:0000313" key="2">
    <source>
        <dbReference type="Proteomes" id="UP000636800"/>
    </source>
</evidence>
<organism evidence="1 2">
    <name type="scientific">Vanilla planifolia</name>
    <name type="common">Vanilla</name>
    <dbReference type="NCBI Taxonomy" id="51239"/>
    <lineage>
        <taxon>Eukaryota</taxon>
        <taxon>Viridiplantae</taxon>
        <taxon>Streptophyta</taxon>
        <taxon>Embryophyta</taxon>
        <taxon>Tracheophyta</taxon>
        <taxon>Spermatophyta</taxon>
        <taxon>Magnoliopsida</taxon>
        <taxon>Liliopsida</taxon>
        <taxon>Asparagales</taxon>
        <taxon>Orchidaceae</taxon>
        <taxon>Vanilloideae</taxon>
        <taxon>Vanilleae</taxon>
        <taxon>Vanilla</taxon>
    </lineage>
</organism>
<sequence length="53" mass="6018">MVVEINNVKQQEQKRCGPLPGNSYLLYFVNKIDGDVSKTALKNRKCNGKEHDP</sequence>
<dbReference type="EMBL" id="JADCNL010000588">
    <property type="protein sequence ID" value="KAG0446332.1"/>
    <property type="molecule type" value="Genomic_DNA"/>
</dbReference>